<evidence type="ECO:0000313" key="1">
    <source>
        <dbReference type="EnsemblPlants" id="OMERI11G19170.2"/>
    </source>
</evidence>
<dbReference type="Proteomes" id="UP000008021">
    <property type="component" value="Chromosome 11"/>
</dbReference>
<evidence type="ECO:0000313" key="2">
    <source>
        <dbReference type="Proteomes" id="UP000008021"/>
    </source>
</evidence>
<organism evidence="1">
    <name type="scientific">Oryza meridionalis</name>
    <dbReference type="NCBI Taxonomy" id="40149"/>
    <lineage>
        <taxon>Eukaryota</taxon>
        <taxon>Viridiplantae</taxon>
        <taxon>Streptophyta</taxon>
        <taxon>Embryophyta</taxon>
        <taxon>Tracheophyta</taxon>
        <taxon>Spermatophyta</taxon>
        <taxon>Magnoliopsida</taxon>
        <taxon>Liliopsida</taxon>
        <taxon>Poales</taxon>
        <taxon>Poaceae</taxon>
        <taxon>BOP clade</taxon>
        <taxon>Oryzoideae</taxon>
        <taxon>Oryzeae</taxon>
        <taxon>Oryzinae</taxon>
        <taxon>Oryza</taxon>
    </lineage>
</organism>
<proteinExistence type="predicted"/>
<dbReference type="AlphaFoldDB" id="A0A0E0F8R1"/>
<dbReference type="HOGENOM" id="CLU_2726447_0_0_1"/>
<name>A0A0E0F8R1_9ORYZ</name>
<sequence length="83" mass="8651">MEVQPRPLCQRGKNIYFKGCGGGNHGCRSGFPSVGDGGKAFVLLVLMADASRTSLSDFSVKPGISESASAQPFGFAKNVPNTT</sequence>
<protein>
    <submittedName>
        <fullName evidence="1">Uncharacterized protein</fullName>
    </submittedName>
</protein>
<reference evidence="1" key="1">
    <citation type="submission" date="2015-04" db="UniProtKB">
        <authorList>
            <consortium name="EnsemblPlants"/>
        </authorList>
    </citation>
    <scope>IDENTIFICATION</scope>
</reference>
<reference evidence="1" key="2">
    <citation type="submission" date="2018-05" db="EMBL/GenBank/DDBJ databases">
        <title>OmerRS3 (Oryza meridionalis Reference Sequence Version 3).</title>
        <authorList>
            <person name="Zhang J."/>
            <person name="Kudrna D."/>
            <person name="Lee S."/>
            <person name="Talag J."/>
            <person name="Welchert J."/>
            <person name="Wing R.A."/>
        </authorList>
    </citation>
    <scope>NUCLEOTIDE SEQUENCE [LARGE SCALE GENOMIC DNA]</scope>
    <source>
        <strain evidence="1">cv. OR44</strain>
    </source>
</reference>
<dbReference type="EnsemblPlants" id="OMERI11G19170.2">
    <property type="protein sequence ID" value="OMERI11G19170.2"/>
    <property type="gene ID" value="OMERI11G19170"/>
</dbReference>
<keyword evidence="2" id="KW-1185">Reference proteome</keyword>
<accession>A0A0E0F8R1</accession>
<dbReference type="Gramene" id="OMERI11G19170.2">
    <property type="protein sequence ID" value="OMERI11G19170.2"/>
    <property type="gene ID" value="OMERI11G19170"/>
</dbReference>